<dbReference type="PANTHER" id="PTHR43289">
    <property type="entry name" value="MITOGEN-ACTIVATED PROTEIN KINASE KINASE KINASE 20-RELATED"/>
    <property type="match status" value="1"/>
</dbReference>
<dbReference type="PROSITE" id="PS00107">
    <property type="entry name" value="PROTEIN_KINASE_ATP"/>
    <property type="match status" value="1"/>
</dbReference>
<dbReference type="SMART" id="SM00220">
    <property type="entry name" value="S_TKc"/>
    <property type="match status" value="1"/>
</dbReference>
<dbReference type="KEGG" id="ipa:Isop_1435"/>
<feature type="region of interest" description="Disordered" evidence="6">
    <location>
        <begin position="466"/>
        <end position="576"/>
    </location>
</feature>
<dbReference type="Pfam" id="PF00069">
    <property type="entry name" value="Pkinase"/>
    <property type="match status" value="1"/>
</dbReference>
<protein>
    <submittedName>
        <fullName evidence="8">Serine/threonine protein kinase</fullName>
    </submittedName>
</protein>
<feature type="binding site" evidence="5">
    <location>
        <position position="216"/>
    </location>
    <ligand>
        <name>ATP</name>
        <dbReference type="ChEBI" id="CHEBI:30616"/>
    </ligand>
</feature>
<gene>
    <name evidence="8" type="ordered locus">Isop_1435</name>
</gene>
<dbReference type="STRING" id="575540.Isop_1435"/>
<dbReference type="Proteomes" id="UP000008631">
    <property type="component" value="Chromosome"/>
</dbReference>
<evidence type="ECO:0000256" key="1">
    <source>
        <dbReference type="ARBA" id="ARBA00022679"/>
    </source>
</evidence>
<feature type="compositionally biased region" description="Pro residues" evidence="6">
    <location>
        <begin position="792"/>
        <end position="806"/>
    </location>
</feature>
<dbReference type="RefSeq" id="WP_013564308.1">
    <property type="nucleotide sequence ID" value="NC_014962.1"/>
</dbReference>
<keyword evidence="4 5" id="KW-0067">ATP-binding</keyword>
<keyword evidence="2 5" id="KW-0547">Nucleotide-binding</keyword>
<proteinExistence type="predicted"/>
<feature type="compositionally biased region" description="Low complexity" evidence="6">
    <location>
        <begin position="522"/>
        <end position="547"/>
    </location>
</feature>
<organism evidence="8 9">
    <name type="scientific">Isosphaera pallida (strain ATCC 43644 / DSM 9630 / IS1B)</name>
    <dbReference type="NCBI Taxonomy" id="575540"/>
    <lineage>
        <taxon>Bacteria</taxon>
        <taxon>Pseudomonadati</taxon>
        <taxon>Planctomycetota</taxon>
        <taxon>Planctomycetia</taxon>
        <taxon>Isosphaerales</taxon>
        <taxon>Isosphaeraceae</taxon>
        <taxon>Isosphaera</taxon>
    </lineage>
</organism>
<dbReference type="GO" id="GO:0004674">
    <property type="term" value="F:protein serine/threonine kinase activity"/>
    <property type="evidence" value="ECO:0007669"/>
    <property type="project" value="UniProtKB-KW"/>
</dbReference>
<evidence type="ECO:0000256" key="4">
    <source>
        <dbReference type="ARBA" id="ARBA00022840"/>
    </source>
</evidence>
<feature type="compositionally biased region" description="Basic and acidic residues" evidence="6">
    <location>
        <begin position="604"/>
        <end position="617"/>
    </location>
</feature>
<evidence type="ECO:0000313" key="8">
    <source>
        <dbReference type="EMBL" id="ADV62020.1"/>
    </source>
</evidence>
<evidence type="ECO:0000313" key="9">
    <source>
        <dbReference type="Proteomes" id="UP000008631"/>
    </source>
</evidence>
<dbReference type="Gene3D" id="1.10.510.10">
    <property type="entry name" value="Transferase(Phosphotransferase) domain 1"/>
    <property type="match status" value="1"/>
</dbReference>
<dbReference type="InterPro" id="IPR008271">
    <property type="entry name" value="Ser/Thr_kinase_AS"/>
</dbReference>
<evidence type="ECO:0000256" key="5">
    <source>
        <dbReference type="PROSITE-ProRule" id="PRU10141"/>
    </source>
</evidence>
<reference evidence="8 9" key="2">
    <citation type="journal article" date="2011" name="Stand. Genomic Sci.">
        <title>Complete genome sequence of Isosphaera pallida type strain (IS1B).</title>
        <authorList>
            <consortium name="US DOE Joint Genome Institute (JGI-PGF)"/>
            <person name="Goker M."/>
            <person name="Cleland D."/>
            <person name="Saunders E."/>
            <person name="Lapidus A."/>
            <person name="Nolan M."/>
            <person name="Lucas S."/>
            <person name="Hammon N."/>
            <person name="Deshpande S."/>
            <person name="Cheng J.F."/>
            <person name="Tapia R."/>
            <person name="Han C."/>
            <person name="Goodwin L."/>
            <person name="Pitluck S."/>
            <person name="Liolios K."/>
            <person name="Pagani I."/>
            <person name="Ivanova N."/>
            <person name="Mavromatis K."/>
            <person name="Pati A."/>
            <person name="Chen A."/>
            <person name="Palaniappan K."/>
            <person name="Land M."/>
            <person name="Hauser L."/>
            <person name="Chang Y.J."/>
            <person name="Jeffries C.D."/>
            <person name="Detter J.C."/>
            <person name="Beck B."/>
            <person name="Woyke T."/>
            <person name="Bristow J."/>
            <person name="Eisen J.A."/>
            <person name="Markowitz V."/>
            <person name="Hugenholtz P."/>
            <person name="Kyrpides N.C."/>
            <person name="Klenk H.P."/>
        </authorList>
    </citation>
    <scope>NUCLEOTIDE SEQUENCE [LARGE SCALE GENOMIC DNA]</scope>
    <source>
        <strain evidence="9">ATCC 43644 / DSM 9630 / IS1B</strain>
    </source>
</reference>
<dbReference type="SUPFAM" id="SSF56112">
    <property type="entry name" value="Protein kinase-like (PK-like)"/>
    <property type="match status" value="1"/>
</dbReference>
<dbReference type="InParanoid" id="E8QY30"/>
<dbReference type="eggNOG" id="COG0515">
    <property type="taxonomic scope" value="Bacteria"/>
</dbReference>
<feature type="region of interest" description="Disordered" evidence="6">
    <location>
        <begin position="82"/>
        <end position="107"/>
    </location>
</feature>
<dbReference type="PROSITE" id="PS50011">
    <property type="entry name" value="PROTEIN_KINASE_DOM"/>
    <property type="match status" value="1"/>
</dbReference>
<dbReference type="AlphaFoldDB" id="E8QY30"/>
<dbReference type="OrthoDB" id="9812426at2"/>
<dbReference type="InterPro" id="IPR017441">
    <property type="entry name" value="Protein_kinase_ATP_BS"/>
</dbReference>
<evidence type="ECO:0000256" key="6">
    <source>
        <dbReference type="SAM" id="MobiDB-lite"/>
    </source>
</evidence>
<sequence>MPTPSTLLRSIGAALVDHFGGRPFPRNLADYILDLAQTAWDYWSQANNEESRRLAELSELTQSNDAEVRELACDLARTLIRSAPAPSDSGNPAAPTAPVSPPRSRASRAMPATVASPEEFEEGFVTYLTLIPHAIRQAMKRFRDPEGRTVPGGFTARCSDDLVPFLPPRLPMFRVGDSPLIGSDWQLVELLGIGGSGEVWKAANPNFQCIPPVALKFCLDPAEERHYFVHEAAVLNRALPNGPHRGLVALRNTYFKNDQACLEYEYIEGGDLGRMILDWKRDRPKAVSTRSIVRIMYRLARIVGYFHRIDPPIVHRDLKPANILIQRLSRRRFALKVADFGIGGLAARREIERTRRGTTRGQLLSSAIRGSHTPLYASPEQIRGNPPDPRDDVHALGVIWYQMIAGDLTQGAPTGLDWFNDLIEMGWNEDQVKLIASCFASRADRRPKDACDLADRIATLFPDVIRSSRRPRLRRRDDPKPPTPTGSSKASLRPSSRLGPPIPGRPPVSQAGTLLTHAPRHSTSLPTPYTTAAPPSAPAAENRPPSSWIRSRKETPASTPSPSKPDEATSTECSTPWIWDSEGRVLIVRQDPSTLSQALPDASSDSRTHFELSRVEPPRSSTNRSEPLDLTPLQSNPARPCPPSTDDSGESRCLPQGHCWSSQDDGIRYVGPEPLPLNELDMLIGQLRKLGPRFSPLGDLIHHTLLTGFVSKHTVWTLSKWCYEPSAGRELAQKIARRLFGAVPPQFLNERNQPVPDPAGADVEFERWKRALCRSLYRSQVAATWNYDPTQPDDPVPPHRNPPPAKCDPTESIPLGLAENGSDDTTPALPLSGTRSPAAGPVRRPNSAYERTDEPINP</sequence>
<dbReference type="InterPro" id="IPR011009">
    <property type="entry name" value="Kinase-like_dom_sf"/>
</dbReference>
<feature type="domain" description="Protein kinase" evidence="7">
    <location>
        <begin position="185"/>
        <end position="461"/>
    </location>
</feature>
<feature type="region of interest" description="Disordered" evidence="6">
    <location>
        <begin position="596"/>
        <end position="657"/>
    </location>
</feature>
<evidence type="ECO:0000256" key="3">
    <source>
        <dbReference type="ARBA" id="ARBA00022777"/>
    </source>
</evidence>
<dbReference type="EMBL" id="CP002353">
    <property type="protein sequence ID" value="ADV62020.1"/>
    <property type="molecule type" value="Genomic_DNA"/>
</dbReference>
<feature type="region of interest" description="Disordered" evidence="6">
    <location>
        <begin position="786"/>
        <end position="858"/>
    </location>
</feature>
<evidence type="ECO:0000256" key="2">
    <source>
        <dbReference type="ARBA" id="ARBA00022741"/>
    </source>
</evidence>
<dbReference type="HOGENOM" id="CLU_333107_0_0_0"/>
<evidence type="ECO:0000259" key="7">
    <source>
        <dbReference type="PROSITE" id="PS50011"/>
    </source>
</evidence>
<dbReference type="PANTHER" id="PTHR43289:SF33">
    <property type="entry name" value="SERINE_THREONINE KINASE 31"/>
    <property type="match status" value="1"/>
</dbReference>
<keyword evidence="1" id="KW-0808">Transferase</keyword>
<keyword evidence="9" id="KW-1185">Reference proteome</keyword>
<dbReference type="InterPro" id="IPR000719">
    <property type="entry name" value="Prot_kinase_dom"/>
</dbReference>
<keyword evidence="3 8" id="KW-0418">Kinase</keyword>
<keyword evidence="8" id="KW-0723">Serine/threonine-protein kinase</keyword>
<accession>E8QY30</accession>
<dbReference type="GO" id="GO:0005524">
    <property type="term" value="F:ATP binding"/>
    <property type="evidence" value="ECO:0007669"/>
    <property type="project" value="UniProtKB-UniRule"/>
</dbReference>
<dbReference type="PROSITE" id="PS00108">
    <property type="entry name" value="PROTEIN_KINASE_ST"/>
    <property type="match status" value="1"/>
</dbReference>
<name>E8QY30_ISOPI</name>
<reference key="1">
    <citation type="submission" date="2010-11" db="EMBL/GenBank/DDBJ databases">
        <title>The complete sequence of chromosome of Isophaera pallida ATCC 43644.</title>
        <authorList>
            <consortium name="US DOE Joint Genome Institute (JGI-PGF)"/>
            <person name="Lucas S."/>
            <person name="Copeland A."/>
            <person name="Lapidus A."/>
            <person name="Bruce D."/>
            <person name="Goodwin L."/>
            <person name="Pitluck S."/>
            <person name="Kyrpides N."/>
            <person name="Mavromatis K."/>
            <person name="Pagani I."/>
            <person name="Ivanova N."/>
            <person name="Saunders E."/>
            <person name="Brettin T."/>
            <person name="Detter J.C."/>
            <person name="Han C."/>
            <person name="Tapia R."/>
            <person name="Land M."/>
            <person name="Hauser L."/>
            <person name="Markowitz V."/>
            <person name="Cheng J.-F."/>
            <person name="Hugenholtz P."/>
            <person name="Woyke T."/>
            <person name="Wu D."/>
            <person name="Eisen J.A."/>
        </authorList>
    </citation>
    <scope>NUCLEOTIDE SEQUENCE</scope>
    <source>
        <strain>ATCC 43644</strain>
    </source>
</reference>
<dbReference type="CDD" id="cd14014">
    <property type="entry name" value="STKc_PknB_like"/>
    <property type="match status" value="1"/>
</dbReference>